<name>W0DRT8_9GAMM</name>
<sequence>MVIHHGVAAIAHQIVALGDGEVFADHFRDEFVEAEPGRPAEFFARLGGVTEEGFDFGGAEVAGVYGDDDTFTVIARAGGPWH</sequence>
<dbReference type="KEGG" id="tti:THITH_05650"/>
<dbReference type="Proteomes" id="UP000005289">
    <property type="component" value="Chromosome"/>
</dbReference>
<reference evidence="1 2" key="1">
    <citation type="submission" date="2013-12" db="EMBL/GenBank/DDBJ databases">
        <authorList>
            <consortium name="DOE Joint Genome Institute"/>
            <person name="Muyzer G."/>
            <person name="Huntemann M."/>
            <person name="Han J."/>
            <person name="Chen A."/>
            <person name="Kyrpides N."/>
            <person name="Mavromatis K."/>
            <person name="Markowitz V."/>
            <person name="Palaniappan K."/>
            <person name="Ivanova N."/>
            <person name="Schaumberg A."/>
            <person name="Pati A."/>
            <person name="Liolios K."/>
            <person name="Nordberg H.P."/>
            <person name="Cantor M.N."/>
            <person name="Hua S.X."/>
            <person name="Woyke T."/>
        </authorList>
    </citation>
    <scope>NUCLEOTIDE SEQUENCE [LARGE SCALE GENOMIC DNA]</scope>
    <source>
        <strain evidence="1 2">ARh 1</strain>
    </source>
</reference>
<organism evidence="1 2">
    <name type="scientific">Thioalkalivibrio paradoxus ARh 1</name>
    <dbReference type="NCBI Taxonomy" id="713585"/>
    <lineage>
        <taxon>Bacteria</taxon>
        <taxon>Pseudomonadati</taxon>
        <taxon>Pseudomonadota</taxon>
        <taxon>Gammaproteobacteria</taxon>
        <taxon>Chromatiales</taxon>
        <taxon>Ectothiorhodospiraceae</taxon>
        <taxon>Thioalkalivibrio</taxon>
    </lineage>
</organism>
<dbReference type="STRING" id="713585.THITH_05650"/>
<proteinExistence type="predicted"/>
<evidence type="ECO:0000313" key="1">
    <source>
        <dbReference type="EMBL" id="AHE99987.1"/>
    </source>
</evidence>
<gene>
    <name evidence="1" type="ORF">THITH_05650</name>
</gene>
<dbReference type="HOGENOM" id="CLU_2557241_0_0_6"/>
<protein>
    <submittedName>
        <fullName evidence="1">Uncharacterized protein</fullName>
    </submittedName>
</protein>
<evidence type="ECO:0000313" key="2">
    <source>
        <dbReference type="Proteomes" id="UP000005289"/>
    </source>
</evidence>
<accession>W0DRT8</accession>
<dbReference type="AlphaFoldDB" id="W0DRT8"/>
<dbReference type="EMBL" id="CP007029">
    <property type="protein sequence ID" value="AHE99987.1"/>
    <property type="molecule type" value="Genomic_DNA"/>
</dbReference>
<keyword evidence="2" id="KW-1185">Reference proteome</keyword>